<reference evidence="2" key="2">
    <citation type="journal article" date="2022" name="Microbiol. Resour. Announc.">
        <title>Metagenome Sequencing to Explore Phylogenomics of Terrestrial Cyanobacteria.</title>
        <authorList>
            <person name="Ward R.D."/>
            <person name="Stajich J.E."/>
            <person name="Johansen J.R."/>
            <person name="Huntemann M."/>
            <person name="Clum A."/>
            <person name="Foster B."/>
            <person name="Foster B."/>
            <person name="Roux S."/>
            <person name="Palaniappan K."/>
            <person name="Varghese N."/>
            <person name="Mukherjee S."/>
            <person name="Reddy T.B.K."/>
            <person name="Daum C."/>
            <person name="Copeland A."/>
            <person name="Chen I.A."/>
            <person name="Ivanova N.N."/>
            <person name="Kyrpides N.C."/>
            <person name="Shapiro N."/>
            <person name="Eloe-Fadrosh E.A."/>
            <person name="Pietrasiak N."/>
        </authorList>
    </citation>
    <scope>NUCLEOTIDE SEQUENCE</scope>
    <source>
        <strain evidence="2">GSE-NOS-MK-12-04C</strain>
    </source>
</reference>
<evidence type="ECO:0000256" key="1">
    <source>
        <dbReference type="SAM" id="MobiDB-lite"/>
    </source>
</evidence>
<comment type="caution">
    <text evidence="2">The sequence shown here is derived from an EMBL/GenBank/DDBJ whole genome shotgun (WGS) entry which is preliminary data.</text>
</comment>
<reference evidence="2" key="1">
    <citation type="submission" date="2021-05" db="EMBL/GenBank/DDBJ databases">
        <authorList>
            <person name="Pietrasiak N."/>
            <person name="Ward R."/>
            <person name="Stajich J.E."/>
            <person name="Kurbessoian T."/>
        </authorList>
    </citation>
    <scope>NUCLEOTIDE SEQUENCE</scope>
    <source>
        <strain evidence="2">GSE-NOS-MK-12-04C</strain>
    </source>
</reference>
<dbReference type="PROSITE" id="PS51257">
    <property type="entry name" value="PROKAR_LIPOPROTEIN"/>
    <property type="match status" value="1"/>
</dbReference>
<dbReference type="AlphaFoldDB" id="A0A951QK40"/>
<protein>
    <recommendedName>
        <fullName evidence="4">Lipoprotein</fullName>
    </recommendedName>
</protein>
<feature type="region of interest" description="Disordered" evidence="1">
    <location>
        <begin position="48"/>
        <end position="68"/>
    </location>
</feature>
<organism evidence="2 3">
    <name type="scientific">Cyanomargarita calcarea GSE-NOS-MK-12-04C</name>
    <dbReference type="NCBI Taxonomy" id="2839659"/>
    <lineage>
        <taxon>Bacteria</taxon>
        <taxon>Bacillati</taxon>
        <taxon>Cyanobacteriota</taxon>
        <taxon>Cyanophyceae</taxon>
        <taxon>Nostocales</taxon>
        <taxon>Cyanomargaritaceae</taxon>
        <taxon>Cyanomargarita</taxon>
    </lineage>
</organism>
<evidence type="ECO:0000313" key="3">
    <source>
        <dbReference type="Proteomes" id="UP000729701"/>
    </source>
</evidence>
<proteinExistence type="predicted"/>
<dbReference type="EMBL" id="JAHHGZ010000001">
    <property type="protein sequence ID" value="MBW4665965.1"/>
    <property type="molecule type" value="Genomic_DNA"/>
</dbReference>
<sequence>MQQFFKSAVIISMLSIIACGSPKSVSADEGKDICETLPNSIICEKKRSQERDRIESQKRQQEFQEARQKKKEQEFQQYLLGIKEKYGYNPLLYTLKTNLFGNTLTIFSRAGWVRMNIDSENGNVDAFYTEADRNFWSGATNWHDQKTVNLSFTLDEKACQKFSAGKNCTFSGTDKVNLGPFFKEHELVKYGNWVITYLDNSNKRNVEFRIPLDQKPVHSKDEFNAKELRMTSCTNFPDSIACLYLGNK</sequence>
<dbReference type="Proteomes" id="UP000729701">
    <property type="component" value="Unassembled WGS sequence"/>
</dbReference>
<name>A0A951QK40_9CYAN</name>
<evidence type="ECO:0008006" key="4">
    <source>
        <dbReference type="Google" id="ProtNLM"/>
    </source>
</evidence>
<accession>A0A951QK40</accession>
<evidence type="ECO:0000313" key="2">
    <source>
        <dbReference type="EMBL" id="MBW4665965.1"/>
    </source>
</evidence>
<gene>
    <name evidence="2" type="ORF">KME60_00625</name>
</gene>